<feature type="compositionally biased region" description="Basic and acidic residues" evidence="2">
    <location>
        <begin position="718"/>
        <end position="727"/>
    </location>
</feature>
<dbReference type="GO" id="GO:0031490">
    <property type="term" value="F:chromatin DNA binding"/>
    <property type="evidence" value="ECO:0007669"/>
    <property type="project" value="InterPro"/>
</dbReference>
<feature type="compositionally biased region" description="Basic and acidic residues" evidence="2">
    <location>
        <begin position="754"/>
        <end position="767"/>
    </location>
</feature>
<dbReference type="NCBIfam" id="TIGR02302">
    <property type="entry name" value="aProt_lowcomp"/>
    <property type="match status" value="1"/>
</dbReference>
<keyword evidence="3" id="KW-0472">Membrane</keyword>
<evidence type="ECO:0000313" key="4">
    <source>
        <dbReference type="EMBL" id="MBB6260892.1"/>
    </source>
</evidence>
<keyword evidence="5" id="KW-1185">Reference proteome</keyword>
<feature type="transmembrane region" description="Helical" evidence="3">
    <location>
        <begin position="56"/>
        <end position="76"/>
    </location>
</feature>
<feature type="region of interest" description="Disordered" evidence="2">
    <location>
        <begin position="665"/>
        <end position="684"/>
    </location>
</feature>
<name>A0A841LWF9_9HYPH</name>
<feature type="region of interest" description="Disordered" evidence="2">
    <location>
        <begin position="718"/>
        <end position="814"/>
    </location>
</feature>
<evidence type="ECO:0000256" key="3">
    <source>
        <dbReference type="SAM" id="Phobius"/>
    </source>
</evidence>
<sequence>MALPDHKPKDELRKIRLRVFFTILFERMWPLLLPLLITLALLASLSWFGLFHHMPYWLHLTVLSLLFVVAIVTVFLPARVRIPSEKEVNQRIETINALSHQPLTTQTDRIATGDDPLAQALWREHQRRMARQLKNLQTGLPDTRIAERDPLGIRALVLLLFVTAFAFSYGSKGGRLIDMVHLPEAKEQVAARIDAWVTPPRYTGKAPIFLNANTDEQAAISVPQGSIFSLRISGSAREYLIAEDTNGKSETIQPELTEDEAEQGKTKPTADTRNFQYELNDSQTVKLTVNQRSQSWQFTVTPDQLPQISFTKAPDQARNGTLQLHYKVTDDYPVASAYAEITPLEADDHETLMLYEAPELTLSLPRKGTEDASTVKDLTMHPWAGSEVELTLVVNDQAGQVGYSESRTITLPERAFTNPLAKAITEQRRILAMDAMQNEHVLDMLDAVMLRPADTIKNAGHFLGLRTIRTRLAIAHSEDDLRNVVDYMWEVARGIEDGDLSAAEKRLRMAQEALRNAIENGASQEEIAKLSNELREAMAAFLKEFAQRQQNNKNPALPPNANVRTLSPSDLQKMMDQIENLARQGSRDEAQQLLSQLENLMNNLQMGQGQAQGQNGQQGQGGQSQQSQMQNQMNKLGELMRRQQQMMNETFSLDQRMQQQFGDNDEDFFSENEDAESTQPPISPDIEEAMKNLQRQQKQLQSELKKLSEDLKALGIDPSKEFRDAEKSMGNAGDALGRNESAQANDDQASALDALRRGSRDMMKKMQEAMGQGEGQGQGENGQPSEDQAGKDPLGRNQGQTGPDFGDNTKIPGEIDIQRAREILDEIRRRLGDALSPQMEKDYLERLLKFD</sequence>
<feature type="coiled-coil region" evidence="1">
    <location>
        <begin position="500"/>
        <end position="540"/>
    </location>
</feature>
<dbReference type="PANTHER" id="PTHR33137:SF4">
    <property type="entry name" value="MEDIATOR OF RNA POLYMERASE II TRANSCRIPTION SUBUNIT 15A-RELATED"/>
    <property type="match status" value="1"/>
</dbReference>
<dbReference type="Pfam" id="PF13779">
    <property type="entry name" value="DUF4175"/>
    <property type="match status" value="1"/>
</dbReference>
<feature type="transmembrane region" description="Helical" evidence="3">
    <location>
        <begin position="151"/>
        <end position="170"/>
    </location>
</feature>
<feature type="region of interest" description="Disordered" evidence="2">
    <location>
        <begin position="245"/>
        <end position="272"/>
    </location>
</feature>
<keyword evidence="1" id="KW-0175">Coiled coil</keyword>
<comment type="caution">
    <text evidence="4">The sequence shown here is derived from an EMBL/GenBank/DDBJ whole genome shotgun (WGS) entry which is preliminary data.</text>
</comment>
<accession>A0A841LWF9</accession>
<dbReference type="EMBL" id="JACIIU010000004">
    <property type="protein sequence ID" value="MBB6260892.1"/>
    <property type="molecule type" value="Genomic_DNA"/>
</dbReference>
<evidence type="ECO:0000256" key="2">
    <source>
        <dbReference type="SAM" id="MobiDB-lite"/>
    </source>
</evidence>
<dbReference type="AlphaFoldDB" id="A0A841LWF9"/>
<protein>
    <submittedName>
        <fullName evidence="4">Uncharacterized protein (TIGR02302 family)</fullName>
    </submittedName>
</protein>
<dbReference type="InterPro" id="IPR012683">
    <property type="entry name" value="CHP02302_TM"/>
</dbReference>
<evidence type="ECO:0000313" key="5">
    <source>
        <dbReference type="Proteomes" id="UP000555393"/>
    </source>
</evidence>
<feature type="transmembrane region" description="Helical" evidence="3">
    <location>
        <begin position="28"/>
        <end position="50"/>
    </location>
</feature>
<reference evidence="4 5" key="1">
    <citation type="submission" date="2020-08" db="EMBL/GenBank/DDBJ databases">
        <title>Genomic Encyclopedia of Type Strains, Phase IV (KMG-IV): sequencing the most valuable type-strain genomes for metagenomic binning, comparative biology and taxonomic classification.</title>
        <authorList>
            <person name="Goeker M."/>
        </authorList>
    </citation>
    <scope>NUCLEOTIDE SEQUENCE [LARGE SCALE GENOMIC DNA]</scope>
    <source>
        <strain evidence="4 5">DSM 22336</strain>
    </source>
</reference>
<keyword evidence="3" id="KW-1133">Transmembrane helix</keyword>
<dbReference type="RefSeq" id="WP_246431254.1">
    <property type="nucleotide sequence ID" value="NZ_JACIIU010000004.1"/>
</dbReference>
<organism evidence="4 5">
    <name type="scientific">Paenochrobactrum gallinarii</name>
    <dbReference type="NCBI Taxonomy" id="643673"/>
    <lineage>
        <taxon>Bacteria</taxon>
        <taxon>Pseudomonadati</taxon>
        <taxon>Pseudomonadota</taxon>
        <taxon>Alphaproteobacteria</taxon>
        <taxon>Hyphomicrobiales</taxon>
        <taxon>Brucellaceae</taxon>
        <taxon>Paenochrobactrum</taxon>
    </lineage>
</organism>
<feature type="region of interest" description="Disordered" evidence="2">
    <location>
        <begin position="607"/>
        <end position="631"/>
    </location>
</feature>
<feature type="compositionally biased region" description="Acidic residues" evidence="2">
    <location>
        <begin position="665"/>
        <end position="676"/>
    </location>
</feature>
<dbReference type="PANTHER" id="PTHR33137">
    <property type="entry name" value="MEDIATOR OF RNA POLYMERASE II TRANSCRIPTION SUBUNIT 15A-RELATED"/>
    <property type="match status" value="1"/>
</dbReference>
<evidence type="ECO:0000256" key="1">
    <source>
        <dbReference type="SAM" id="Coils"/>
    </source>
</evidence>
<dbReference type="InterPro" id="IPR044661">
    <property type="entry name" value="MED15a/b/c-like"/>
</dbReference>
<gene>
    <name evidence="4" type="ORF">FHS77_001433</name>
</gene>
<keyword evidence="3" id="KW-0812">Transmembrane</keyword>
<proteinExistence type="predicted"/>
<dbReference type="Proteomes" id="UP000555393">
    <property type="component" value="Unassembled WGS sequence"/>
</dbReference>